<proteinExistence type="inferred from homology"/>
<evidence type="ECO:0000256" key="2">
    <source>
        <dbReference type="ARBA" id="ARBA00022741"/>
    </source>
</evidence>
<sequence>MDAPTRRMGVEEELLLVDPDDGTALGLAPAVLAGSEELDAEMRYEQVETGSAPHADADALADDLHRRRRAAVEAAGERGAAVAAVATSPLPQGPAPELEGRYGRILERFGAVATEQLTNGQHVHVEISSREEGVGVLDRIGPWLPVLRALSANSPYWRGEDTGYASYRSIVWSRWPSAGPTRVFGSVAAYDEVVAAMVATDTVVDDAMAYFDARLAANFPTVEVRVADVGLTVDDAVVVALLARALVTTAAAAWEAGDPPPATPIEVLRLAHWRAARAGCVGRADAETGTLIHPGTARPVPAREAVAALLDHVDDALGEDRKTVHAGVDRVLRGETGSAVQRAAFDDGGLIAAVRAAQLTS</sequence>
<dbReference type="InterPro" id="IPR014746">
    <property type="entry name" value="Gln_synth/guanido_kin_cat_dom"/>
</dbReference>
<dbReference type="EC" id="6.3.2.2" evidence="5"/>
<evidence type="ECO:0000256" key="3">
    <source>
        <dbReference type="ARBA" id="ARBA00022840"/>
    </source>
</evidence>
<organism evidence="6 7">
    <name type="scientific">Actinomycetospora termitidis</name>
    <dbReference type="NCBI Taxonomy" id="3053470"/>
    <lineage>
        <taxon>Bacteria</taxon>
        <taxon>Bacillati</taxon>
        <taxon>Actinomycetota</taxon>
        <taxon>Actinomycetes</taxon>
        <taxon>Pseudonocardiales</taxon>
        <taxon>Pseudonocardiaceae</taxon>
        <taxon>Actinomycetospora</taxon>
    </lineage>
</organism>
<evidence type="ECO:0000256" key="4">
    <source>
        <dbReference type="ARBA" id="ARBA00048819"/>
    </source>
</evidence>
<reference evidence="6 7" key="1">
    <citation type="submission" date="2023-06" db="EMBL/GenBank/DDBJ databases">
        <title>Actinomycetospora Odt1-22.</title>
        <authorList>
            <person name="Supong K."/>
        </authorList>
    </citation>
    <scope>NUCLEOTIDE SEQUENCE [LARGE SCALE GENOMIC DNA]</scope>
    <source>
        <strain evidence="6 7">Odt1-22</strain>
    </source>
</reference>
<dbReference type="Proteomes" id="UP001231924">
    <property type="component" value="Unassembled WGS sequence"/>
</dbReference>
<gene>
    <name evidence="6" type="ORF">QRT03_22770</name>
</gene>
<dbReference type="Pfam" id="PF04107">
    <property type="entry name" value="GCS2"/>
    <property type="match status" value="1"/>
</dbReference>
<dbReference type="NCBIfam" id="NF010041">
    <property type="entry name" value="PRK13517.1-1"/>
    <property type="match status" value="1"/>
</dbReference>
<dbReference type="PANTHER" id="PTHR36510:SF1">
    <property type="entry name" value="GLUTAMATE--CYSTEINE LIGASE 2-RELATED"/>
    <property type="match status" value="1"/>
</dbReference>
<evidence type="ECO:0000256" key="1">
    <source>
        <dbReference type="ARBA" id="ARBA00022598"/>
    </source>
</evidence>
<dbReference type="RefSeq" id="WP_286055348.1">
    <property type="nucleotide sequence ID" value="NZ_JASVWF010000005.1"/>
</dbReference>
<accession>A0ABT7MDS1</accession>
<dbReference type="HAMAP" id="MF_01609">
    <property type="entry name" value="Glu_cys_ligase_2"/>
    <property type="match status" value="1"/>
</dbReference>
<comment type="function">
    <text evidence="5">ATP-dependent carboxylate-amine ligase which exhibits weak glutamate--cysteine ligase activity.</text>
</comment>
<dbReference type="InterPro" id="IPR050141">
    <property type="entry name" value="GCL_type2/YbdK_subfam"/>
</dbReference>
<comment type="catalytic activity">
    <reaction evidence="4 5">
        <text>L-cysteine + L-glutamate + ATP = gamma-L-glutamyl-L-cysteine + ADP + phosphate + H(+)</text>
        <dbReference type="Rhea" id="RHEA:13285"/>
        <dbReference type="ChEBI" id="CHEBI:15378"/>
        <dbReference type="ChEBI" id="CHEBI:29985"/>
        <dbReference type="ChEBI" id="CHEBI:30616"/>
        <dbReference type="ChEBI" id="CHEBI:35235"/>
        <dbReference type="ChEBI" id="CHEBI:43474"/>
        <dbReference type="ChEBI" id="CHEBI:58173"/>
        <dbReference type="ChEBI" id="CHEBI:456216"/>
        <dbReference type="EC" id="6.3.2.2"/>
    </reaction>
</comment>
<keyword evidence="1 5" id="KW-0436">Ligase</keyword>
<dbReference type="PANTHER" id="PTHR36510">
    <property type="entry name" value="GLUTAMATE--CYSTEINE LIGASE 2-RELATED"/>
    <property type="match status" value="1"/>
</dbReference>
<dbReference type="Gene3D" id="3.30.590.20">
    <property type="match status" value="1"/>
</dbReference>
<protein>
    <recommendedName>
        <fullName evidence="5">Putative glutamate--cysteine ligase 2</fullName>
        <ecNumber evidence="5">6.3.2.2</ecNumber>
    </recommendedName>
    <alternativeName>
        <fullName evidence="5">Gamma-glutamylcysteine synthetase 2</fullName>
        <shortName evidence="5">GCS 2</shortName>
        <shortName evidence="5">Gamma-GCS 2</shortName>
    </alternativeName>
</protein>
<dbReference type="InterPro" id="IPR006336">
    <property type="entry name" value="GCS2"/>
</dbReference>
<dbReference type="EMBL" id="JASVWF010000005">
    <property type="protein sequence ID" value="MDL5158810.1"/>
    <property type="molecule type" value="Genomic_DNA"/>
</dbReference>
<evidence type="ECO:0000256" key="5">
    <source>
        <dbReference type="HAMAP-Rule" id="MF_01609"/>
    </source>
</evidence>
<keyword evidence="3 5" id="KW-0067">ATP-binding</keyword>
<comment type="caution">
    <text evidence="6">The sequence shown here is derived from an EMBL/GenBank/DDBJ whole genome shotgun (WGS) entry which is preliminary data.</text>
</comment>
<name>A0ABT7MDS1_9PSEU</name>
<dbReference type="NCBIfam" id="TIGR02050">
    <property type="entry name" value="gshA_cyan_rel"/>
    <property type="match status" value="1"/>
</dbReference>
<evidence type="ECO:0000313" key="6">
    <source>
        <dbReference type="EMBL" id="MDL5158810.1"/>
    </source>
</evidence>
<dbReference type="InterPro" id="IPR011793">
    <property type="entry name" value="YbdK"/>
</dbReference>
<comment type="similarity">
    <text evidence="5">Belongs to the glutamate--cysteine ligase type 2 family. YbdK subfamily.</text>
</comment>
<evidence type="ECO:0000313" key="7">
    <source>
        <dbReference type="Proteomes" id="UP001231924"/>
    </source>
</evidence>
<keyword evidence="2 5" id="KW-0547">Nucleotide-binding</keyword>
<keyword evidence="7" id="KW-1185">Reference proteome</keyword>
<dbReference type="SUPFAM" id="SSF55931">
    <property type="entry name" value="Glutamine synthetase/guanido kinase"/>
    <property type="match status" value="1"/>
</dbReference>
<dbReference type="GO" id="GO:0004357">
    <property type="term" value="F:glutamate-cysteine ligase activity"/>
    <property type="evidence" value="ECO:0007669"/>
    <property type="project" value="UniProtKB-EC"/>
</dbReference>